<protein>
    <submittedName>
        <fullName evidence="2">DDE_Tnp_1_7 domain-containing protein</fullName>
    </submittedName>
</protein>
<reference evidence="2" key="1">
    <citation type="submission" date="2016-11" db="UniProtKB">
        <authorList>
            <consortium name="WormBaseParasite"/>
        </authorList>
    </citation>
    <scope>IDENTIFICATION</scope>
</reference>
<dbReference type="WBParaSite" id="Csp11.Scaffold628.g6997.t1">
    <property type="protein sequence ID" value="Csp11.Scaffold628.g6997.t1"/>
    <property type="gene ID" value="Csp11.Scaffold628.g6997"/>
</dbReference>
<name>A0A1I7TL54_9PELO</name>
<evidence type="ECO:0000313" key="1">
    <source>
        <dbReference type="Proteomes" id="UP000095282"/>
    </source>
</evidence>
<keyword evidence="1" id="KW-1185">Reference proteome</keyword>
<evidence type="ECO:0000313" key="2">
    <source>
        <dbReference type="WBParaSite" id="Csp11.Scaffold628.g6997.t1"/>
    </source>
</evidence>
<accession>A0A1I7TL54</accession>
<dbReference type="AlphaFoldDB" id="A0A1I7TL54"/>
<sequence>MNSSNFIHVFGKSVVVGLAKSFGLNLPTEYSTWTLNEEEKRWHDRISLMIRCAESGEMVMRDRYELDRHDSEYDDGDLEWDYEEEATSTLRRTETVHFRKRKFCSLHLFRAGIFIVSKMLRLILL</sequence>
<proteinExistence type="predicted"/>
<organism evidence="1 2">
    <name type="scientific">Caenorhabditis tropicalis</name>
    <dbReference type="NCBI Taxonomy" id="1561998"/>
    <lineage>
        <taxon>Eukaryota</taxon>
        <taxon>Metazoa</taxon>
        <taxon>Ecdysozoa</taxon>
        <taxon>Nematoda</taxon>
        <taxon>Chromadorea</taxon>
        <taxon>Rhabditida</taxon>
        <taxon>Rhabditina</taxon>
        <taxon>Rhabditomorpha</taxon>
        <taxon>Rhabditoidea</taxon>
        <taxon>Rhabditidae</taxon>
        <taxon>Peloderinae</taxon>
        <taxon>Caenorhabditis</taxon>
    </lineage>
</organism>
<dbReference type="Proteomes" id="UP000095282">
    <property type="component" value="Unplaced"/>
</dbReference>